<dbReference type="AlphaFoldDB" id="A0A6D2I3N5"/>
<evidence type="ECO:0000256" key="5">
    <source>
        <dbReference type="RuleBase" id="RU000589"/>
    </source>
</evidence>
<dbReference type="Gene3D" id="2.160.20.10">
    <property type="entry name" value="Single-stranded right-handed beta-helix, Pectin lyase-like"/>
    <property type="match status" value="1"/>
</dbReference>
<gene>
    <name evidence="7" type="ORF">MERR_LOCUS10120</name>
</gene>
<keyword evidence="3 5" id="KW-0063">Aspartyl esterase</keyword>
<sequence length="122" mass="13779">MYAHSKKQFYRECFIIGTVDFIFGHALAVFQNCQIKVCSPMKGDTVVIIAQSRDSDSLDSAFTIQNCRITANQDLPPMAKVFLGRPWTELSPVVIIQSELKAFVIQWAGRRGRTRTVNAVLR</sequence>
<dbReference type="Proteomes" id="UP000467841">
    <property type="component" value="Unassembled WGS sequence"/>
</dbReference>
<evidence type="ECO:0000256" key="3">
    <source>
        <dbReference type="ARBA" id="ARBA00023085"/>
    </source>
</evidence>
<dbReference type="InterPro" id="IPR000070">
    <property type="entry name" value="Pectinesterase_cat"/>
</dbReference>
<reference evidence="7" key="1">
    <citation type="submission" date="2020-01" db="EMBL/GenBank/DDBJ databases">
        <authorList>
            <person name="Mishra B."/>
        </authorList>
    </citation>
    <scope>NUCLEOTIDE SEQUENCE [LARGE SCALE GENOMIC DNA]</scope>
</reference>
<comment type="catalytic activity">
    <reaction evidence="5">
        <text>[(1-&gt;4)-alpha-D-galacturonosyl methyl ester](n) + n H2O = [(1-&gt;4)-alpha-D-galacturonosyl](n) + n methanol + n H(+)</text>
        <dbReference type="Rhea" id="RHEA:22380"/>
        <dbReference type="Rhea" id="RHEA-COMP:14570"/>
        <dbReference type="Rhea" id="RHEA-COMP:14573"/>
        <dbReference type="ChEBI" id="CHEBI:15377"/>
        <dbReference type="ChEBI" id="CHEBI:15378"/>
        <dbReference type="ChEBI" id="CHEBI:17790"/>
        <dbReference type="ChEBI" id="CHEBI:140522"/>
        <dbReference type="ChEBI" id="CHEBI:140523"/>
        <dbReference type="EC" id="3.1.1.11"/>
    </reaction>
</comment>
<name>A0A6D2I3N5_9BRAS</name>
<dbReference type="EC" id="3.1.1.11" evidence="5"/>
<accession>A0A6D2I3N5</accession>
<dbReference type="InterPro" id="IPR011050">
    <property type="entry name" value="Pectin_lyase_fold/virulence"/>
</dbReference>
<comment type="caution">
    <text evidence="7">The sequence shown here is derived from an EMBL/GenBank/DDBJ whole genome shotgun (WGS) entry which is preliminary data.</text>
</comment>
<dbReference type="SUPFAM" id="SSF51126">
    <property type="entry name" value="Pectin lyase-like"/>
    <property type="match status" value="1"/>
</dbReference>
<feature type="domain" description="Pectinesterase catalytic" evidence="6">
    <location>
        <begin position="1"/>
        <end position="104"/>
    </location>
</feature>
<dbReference type="InterPro" id="IPR012334">
    <property type="entry name" value="Pectin_lyas_fold"/>
</dbReference>
<feature type="active site" evidence="4">
    <location>
        <position position="20"/>
    </location>
</feature>
<evidence type="ECO:0000256" key="4">
    <source>
        <dbReference type="PROSITE-ProRule" id="PRU10040"/>
    </source>
</evidence>
<dbReference type="InterPro" id="IPR033131">
    <property type="entry name" value="Pectinesterase_Asp_AS"/>
</dbReference>
<dbReference type="GO" id="GO:0030599">
    <property type="term" value="F:pectinesterase activity"/>
    <property type="evidence" value="ECO:0007669"/>
    <property type="project" value="UniProtKB-UniRule"/>
</dbReference>
<evidence type="ECO:0000256" key="2">
    <source>
        <dbReference type="ARBA" id="ARBA00022801"/>
    </source>
</evidence>
<comment type="pathway">
    <text evidence="1 5">Glycan metabolism; pectin degradation; 2-dehydro-3-deoxy-D-gluconate from pectin: step 1/5.</text>
</comment>
<evidence type="ECO:0000259" key="6">
    <source>
        <dbReference type="Pfam" id="PF01095"/>
    </source>
</evidence>
<evidence type="ECO:0000313" key="8">
    <source>
        <dbReference type="Proteomes" id="UP000467841"/>
    </source>
</evidence>
<dbReference type="PROSITE" id="PS00503">
    <property type="entry name" value="PECTINESTERASE_2"/>
    <property type="match status" value="1"/>
</dbReference>
<evidence type="ECO:0000313" key="7">
    <source>
        <dbReference type="EMBL" id="CAA7022885.1"/>
    </source>
</evidence>
<organism evidence="7 8">
    <name type="scientific">Microthlaspi erraticum</name>
    <dbReference type="NCBI Taxonomy" id="1685480"/>
    <lineage>
        <taxon>Eukaryota</taxon>
        <taxon>Viridiplantae</taxon>
        <taxon>Streptophyta</taxon>
        <taxon>Embryophyta</taxon>
        <taxon>Tracheophyta</taxon>
        <taxon>Spermatophyta</taxon>
        <taxon>Magnoliopsida</taxon>
        <taxon>eudicotyledons</taxon>
        <taxon>Gunneridae</taxon>
        <taxon>Pentapetalae</taxon>
        <taxon>rosids</taxon>
        <taxon>malvids</taxon>
        <taxon>Brassicales</taxon>
        <taxon>Brassicaceae</taxon>
        <taxon>Coluteocarpeae</taxon>
        <taxon>Microthlaspi</taxon>
    </lineage>
</organism>
<evidence type="ECO:0000256" key="1">
    <source>
        <dbReference type="ARBA" id="ARBA00005184"/>
    </source>
</evidence>
<proteinExistence type="predicted"/>
<dbReference type="UniPathway" id="UPA00545">
    <property type="reaction ID" value="UER00823"/>
</dbReference>
<keyword evidence="2 5" id="KW-0378">Hydrolase</keyword>
<dbReference type="PANTHER" id="PTHR31707">
    <property type="entry name" value="PECTINESTERASE"/>
    <property type="match status" value="1"/>
</dbReference>
<dbReference type="GO" id="GO:0042545">
    <property type="term" value="P:cell wall modification"/>
    <property type="evidence" value="ECO:0007669"/>
    <property type="project" value="UniProtKB-UniRule"/>
</dbReference>
<dbReference type="Pfam" id="PF01095">
    <property type="entry name" value="Pectinesterase"/>
    <property type="match status" value="1"/>
</dbReference>
<dbReference type="GO" id="GO:0045490">
    <property type="term" value="P:pectin catabolic process"/>
    <property type="evidence" value="ECO:0007669"/>
    <property type="project" value="UniProtKB-UniRule"/>
</dbReference>
<keyword evidence="8" id="KW-1185">Reference proteome</keyword>
<protein>
    <recommendedName>
        <fullName evidence="5">Pectinesterase</fullName>
        <ecNumber evidence="5">3.1.1.11</ecNumber>
    </recommendedName>
</protein>
<dbReference type="OrthoDB" id="1025311at2759"/>
<dbReference type="EMBL" id="CACVBM020000743">
    <property type="protein sequence ID" value="CAA7022885.1"/>
    <property type="molecule type" value="Genomic_DNA"/>
</dbReference>